<keyword evidence="8" id="KW-0133">Cell shape</keyword>
<dbReference type="SUPFAM" id="SSF56601">
    <property type="entry name" value="beta-lactamase/transpeptidase-like"/>
    <property type="match status" value="1"/>
</dbReference>
<keyword evidence="10" id="KW-0511">Multifunctional enzyme</keyword>
<sequence>MTTYGDDEPVIGRARPPAPPATGRAEAPRAGAPAPVAGREQASRAGVPSPAGRAGGAAQSVAEKKRSPRRRRALIAGMIGVAVVLSGVGLIAGAWFYSSVPRPEQLPLKENTEVLSVDGKAIAKLGAENRTLIQIGTLPEPVRNALIAGEDKNFYSHDGIDLAGIARAAWNNLTGGETQGASTITQQYARAAADDLEITYARKMREAVMARKLEDEYDKLEIAGFYLNTVYFGRGSYGVGAAAQAFFGKEAAKLTVAEAAVLGAVLRQPEPSDNHGGYDPQNNPEAAKARWGYVLDNMVEMGWLSAADRAAAAYPDQTLKAYKAGQNAGEWGYQDRGTGNVINYVGAEMRAWNVPDWRSGGYRITTSIDSRAQKALESQVYRAHQFERICQTKDGKETCTETLKAAVDGKGTLLEGQPKNLMAAAVAIDPNNGRVIAYYGGNSGTGVDYAGRNAIGTEKEYGGHPPASSFKIYTLAAALEDGYSVKSHFDPTPLSKANGDPDNVQNAGRDNDASCGKFCTLEQMTVKSYNVPFYKITRDIGQDKVVDMARRAGVTTVWGTDGKPMRLAGADASRIKSTFGYQVGFGQYPITVLDHASGAATFAAHGVWRKPHFVVKVEKKDKDTGEWEPVDGLGEKVESRQAMRAEIADEVTSVLRQIPGAHALSGRQSAAKTGTWENGRLKPNGQKMFPGENAHAWFIGYTPQIATAVWVGNVREELPLRDRDKDKIGGSALPGQIWEQFMNDAHKAMNLKAQPLADGSDGNLGDPDRGDGASPAPSAAPSSAAPEPSPSCGPDQPCGGDPSPEPSPKPSPSTSPRPSPSPRRP</sequence>
<dbReference type="InterPro" id="IPR036950">
    <property type="entry name" value="PBP_transglycosylase"/>
</dbReference>
<keyword evidence="3" id="KW-0121">Carboxypeptidase</keyword>
<gene>
    <name evidence="18" type="primary">ponA1_1</name>
    <name evidence="18" type="ORF">Cch02nite_37930</name>
</gene>
<comment type="caution">
    <text evidence="18">The sequence shown here is derived from an EMBL/GenBank/DDBJ whole genome shotgun (WGS) entry which is preliminary data.</text>
</comment>
<feature type="compositionally biased region" description="Pro residues" evidence="14">
    <location>
        <begin position="803"/>
        <end position="825"/>
    </location>
</feature>
<dbReference type="FunFam" id="1.10.3810.10:FF:000001">
    <property type="entry name" value="Penicillin-binding protein 1A"/>
    <property type="match status" value="1"/>
</dbReference>
<dbReference type="SUPFAM" id="SSF53955">
    <property type="entry name" value="Lysozyme-like"/>
    <property type="match status" value="1"/>
</dbReference>
<dbReference type="GO" id="GO:0006508">
    <property type="term" value="P:proteolysis"/>
    <property type="evidence" value="ECO:0007669"/>
    <property type="project" value="UniProtKB-KW"/>
</dbReference>
<keyword evidence="9" id="KW-0573">Peptidoglycan synthesis</keyword>
<dbReference type="InterPro" id="IPR001264">
    <property type="entry name" value="Glyco_trans_51"/>
</dbReference>
<comment type="similarity">
    <text evidence="2">In the N-terminal section; belongs to the glycosyltransferase 51 family.</text>
</comment>
<proteinExistence type="inferred from homology"/>
<keyword evidence="6" id="KW-0808">Transferase</keyword>
<evidence type="ECO:0000256" key="12">
    <source>
        <dbReference type="ARBA" id="ARBA00034000"/>
    </source>
</evidence>
<evidence type="ECO:0000256" key="6">
    <source>
        <dbReference type="ARBA" id="ARBA00022679"/>
    </source>
</evidence>
<feature type="region of interest" description="Disordered" evidence="14">
    <location>
        <begin position="755"/>
        <end position="825"/>
    </location>
</feature>
<dbReference type="PANTHER" id="PTHR32282">
    <property type="entry name" value="BINDING PROTEIN TRANSPEPTIDASE, PUTATIVE-RELATED"/>
    <property type="match status" value="1"/>
</dbReference>
<keyword evidence="5" id="KW-0328">Glycosyltransferase</keyword>
<keyword evidence="15" id="KW-1133">Transmembrane helix</keyword>
<evidence type="ECO:0000256" key="7">
    <source>
        <dbReference type="ARBA" id="ARBA00022801"/>
    </source>
</evidence>
<keyword evidence="19" id="KW-1185">Reference proteome</keyword>
<dbReference type="Proteomes" id="UP000619293">
    <property type="component" value="Unassembled WGS sequence"/>
</dbReference>
<dbReference type="Gene3D" id="1.10.3810.10">
    <property type="entry name" value="Biosynthetic peptidoglycan transglycosylase-like"/>
    <property type="match status" value="1"/>
</dbReference>
<dbReference type="GO" id="GO:0009252">
    <property type="term" value="P:peptidoglycan biosynthetic process"/>
    <property type="evidence" value="ECO:0007669"/>
    <property type="project" value="UniProtKB-KW"/>
</dbReference>
<protein>
    <submittedName>
        <fullName evidence="18">Penicillin-binding protein 1A</fullName>
    </submittedName>
</protein>
<evidence type="ECO:0000256" key="14">
    <source>
        <dbReference type="SAM" id="MobiDB-lite"/>
    </source>
</evidence>
<feature type="compositionally biased region" description="Polar residues" evidence="14">
    <location>
        <begin position="666"/>
        <end position="676"/>
    </location>
</feature>
<evidence type="ECO:0000256" key="11">
    <source>
        <dbReference type="ARBA" id="ARBA00023316"/>
    </source>
</evidence>
<accession>A0A8J3K6H1</accession>
<dbReference type="Pfam" id="PF00912">
    <property type="entry name" value="Transgly"/>
    <property type="match status" value="1"/>
</dbReference>
<evidence type="ECO:0000256" key="4">
    <source>
        <dbReference type="ARBA" id="ARBA00022670"/>
    </source>
</evidence>
<dbReference type="GO" id="GO:0030288">
    <property type="term" value="C:outer membrane-bounded periplasmic space"/>
    <property type="evidence" value="ECO:0007669"/>
    <property type="project" value="TreeGrafter"/>
</dbReference>
<feature type="compositionally biased region" description="Low complexity" evidence="14">
    <location>
        <begin position="21"/>
        <end position="39"/>
    </location>
</feature>
<evidence type="ECO:0000256" key="15">
    <source>
        <dbReference type="SAM" id="Phobius"/>
    </source>
</evidence>
<dbReference type="InterPro" id="IPR001460">
    <property type="entry name" value="PCN-bd_Tpept"/>
</dbReference>
<comment type="catalytic activity">
    <reaction evidence="13">
        <text>[GlcNAc-(1-&gt;4)-Mur2Ac(oyl-L-Ala-gamma-D-Glu-L-Lys-D-Ala-D-Ala)](n)-di-trans,octa-cis-undecaprenyl diphosphate + beta-D-GlcNAc-(1-&gt;4)-Mur2Ac(oyl-L-Ala-gamma-D-Glu-L-Lys-D-Ala-D-Ala)-di-trans,octa-cis-undecaprenyl diphosphate = [GlcNAc-(1-&gt;4)-Mur2Ac(oyl-L-Ala-gamma-D-Glu-L-Lys-D-Ala-D-Ala)](n+1)-di-trans,octa-cis-undecaprenyl diphosphate + di-trans,octa-cis-undecaprenyl diphosphate + H(+)</text>
        <dbReference type="Rhea" id="RHEA:23708"/>
        <dbReference type="Rhea" id="RHEA-COMP:9602"/>
        <dbReference type="Rhea" id="RHEA-COMP:9603"/>
        <dbReference type="ChEBI" id="CHEBI:15378"/>
        <dbReference type="ChEBI" id="CHEBI:58405"/>
        <dbReference type="ChEBI" id="CHEBI:60033"/>
        <dbReference type="ChEBI" id="CHEBI:78435"/>
        <dbReference type="EC" id="2.4.99.28"/>
    </reaction>
</comment>
<feature type="region of interest" description="Disordered" evidence="14">
    <location>
        <begin position="666"/>
        <end position="686"/>
    </location>
</feature>
<keyword evidence="11" id="KW-0961">Cell wall biogenesis/degradation</keyword>
<evidence type="ECO:0000259" key="16">
    <source>
        <dbReference type="Pfam" id="PF00905"/>
    </source>
</evidence>
<dbReference type="InterPro" id="IPR050396">
    <property type="entry name" value="Glycosyltr_51/Transpeptidase"/>
</dbReference>
<feature type="region of interest" description="Disordered" evidence="14">
    <location>
        <begin position="1"/>
        <end position="67"/>
    </location>
</feature>
<evidence type="ECO:0000256" key="5">
    <source>
        <dbReference type="ARBA" id="ARBA00022676"/>
    </source>
</evidence>
<evidence type="ECO:0000259" key="17">
    <source>
        <dbReference type="Pfam" id="PF00912"/>
    </source>
</evidence>
<evidence type="ECO:0000256" key="2">
    <source>
        <dbReference type="ARBA" id="ARBA00007739"/>
    </source>
</evidence>
<feature type="domain" description="Glycosyl transferase family 51" evidence="17">
    <location>
        <begin position="119"/>
        <end position="298"/>
    </location>
</feature>
<evidence type="ECO:0000313" key="18">
    <source>
        <dbReference type="EMBL" id="GIF90349.1"/>
    </source>
</evidence>
<reference evidence="18 19" key="1">
    <citation type="submission" date="2021-01" db="EMBL/GenBank/DDBJ databases">
        <title>Whole genome shotgun sequence of Catellatospora chokoriensis NBRC 107358.</title>
        <authorList>
            <person name="Komaki H."/>
            <person name="Tamura T."/>
        </authorList>
    </citation>
    <scope>NUCLEOTIDE SEQUENCE [LARGE SCALE GENOMIC DNA]</scope>
    <source>
        <strain evidence="18 19">NBRC 107358</strain>
    </source>
</reference>
<evidence type="ECO:0000256" key="8">
    <source>
        <dbReference type="ARBA" id="ARBA00022960"/>
    </source>
</evidence>
<name>A0A8J3K6H1_9ACTN</name>
<evidence type="ECO:0000256" key="1">
    <source>
        <dbReference type="ARBA" id="ARBA00007090"/>
    </source>
</evidence>
<keyword evidence="15" id="KW-0812">Transmembrane</keyword>
<comment type="similarity">
    <text evidence="1">In the C-terminal section; belongs to the transpeptidase family.</text>
</comment>
<evidence type="ECO:0000313" key="19">
    <source>
        <dbReference type="Proteomes" id="UP000619293"/>
    </source>
</evidence>
<keyword evidence="15" id="KW-0472">Membrane</keyword>
<dbReference type="GO" id="GO:0009002">
    <property type="term" value="F:serine-type D-Ala-D-Ala carboxypeptidase activity"/>
    <property type="evidence" value="ECO:0007669"/>
    <property type="project" value="UniProtKB-EC"/>
</dbReference>
<dbReference type="PANTHER" id="PTHR32282:SF34">
    <property type="entry name" value="PENICILLIN-BINDING PROTEIN 1A"/>
    <property type="match status" value="1"/>
</dbReference>
<dbReference type="EMBL" id="BONG01000022">
    <property type="protein sequence ID" value="GIF90349.1"/>
    <property type="molecule type" value="Genomic_DNA"/>
</dbReference>
<keyword evidence="4" id="KW-0645">Protease</keyword>
<feature type="compositionally biased region" description="Low complexity" evidence="14">
    <location>
        <begin position="773"/>
        <end position="786"/>
    </location>
</feature>
<dbReference type="GO" id="GO:0008955">
    <property type="term" value="F:peptidoglycan glycosyltransferase activity"/>
    <property type="evidence" value="ECO:0007669"/>
    <property type="project" value="UniProtKB-EC"/>
</dbReference>
<dbReference type="GO" id="GO:0008360">
    <property type="term" value="P:regulation of cell shape"/>
    <property type="evidence" value="ECO:0007669"/>
    <property type="project" value="UniProtKB-KW"/>
</dbReference>
<keyword evidence="7" id="KW-0378">Hydrolase</keyword>
<evidence type="ECO:0000256" key="10">
    <source>
        <dbReference type="ARBA" id="ARBA00023268"/>
    </source>
</evidence>
<dbReference type="GO" id="GO:0071555">
    <property type="term" value="P:cell wall organization"/>
    <property type="evidence" value="ECO:0007669"/>
    <property type="project" value="UniProtKB-KW"/>
</dbReference>
<comment type="catalytic activity">
    <reaction evidence="12">
        <text>Preferential cleavage: (Ac)2-L-Lys-D-Ala-|-D-Ala. Also transpeptidation of peptidyl-alanyl moieties that are N-acyl substituents of D-alanine.</text>
        <dbReference type="EC" id="3.4.16.4"/>
    </reaction>
</comment>
<dbReference type="InterPro" id="IPR023346">
    <property type="entry name" value="Lysozyme-like_dom_sf"/>
</dbReference>
<dbReference type="GO" id="GO:0008658">
    <property type="term" value="F:penicillin binding"/>
    <property type="evidence" value="ECO:0007669"/>
    <property type="project" value="InterPro"/>
</dbReference>
<dbReference type="RefSeq" id="WP_191842839.1">
    <property type="nucleotide sequence ID" value="NZ_BAAALB010000028.1"/>
</dbReference>
<dbReference type="AlphaFoldDB" id="A0A8J3K6H1"/>
<evidence type="ECO:0000256" key="13">
    <source>
        <dbReference type="ARBA" id="ARBA00049902"/>
    </source>
</evidence>
<dbReference type="Gene3D" id="3.40.710.10">
    <property type="entry name" value="DD-peptidase/beta-lactamase superfamily"/>
    <property type="match status" value="1"/>
</dbReference>
<feature type="domain" description="Penicillin-binding protein transpeptidase" evidence="16">
    <location>
        <begin position="424"/>
        <end position="712"/>
    </location>
</feature>
<organism evidence="18 19">
    <name type="scientific">Catellatospora chokoriensis</name>
    <dbReference type="NCBI Taxonomy" id="310353"/>
    <lineage>
        <taxon>Bacteria</taxon>
        <taxon>Bacillati</taxon>
        <taxon>Actinomycetota</taxon>
        <taxon>Actinomycetes</taxon>
        <taxon>Micromonosporales</taxon>
        <taxon>Micromonosporaceae</taxon>
        <taxon>Catellatospora</taxon>
    </lineage>
</organism>
<dbReference type="InterPro" id="IPR012338">
    <property type="entry name" value="Beta-lactam/transpept-like"/>
</dbReference>
<feature type="transmembrane region" description="Helical" evidence="15">
    <location>
        <begin position="73"/>
        <end position="97"/>
    </location>
</feature>
<evidence type="ECO:0000256" key="3">
    <source>
        <dbReference type="ARBA" id="ARBA00022645"/>
    </source>
</evidence>
<dbReference type="Pfam" id="PF00905">
    <property type="entry name" value="Transpeptidase"/>
    <property type="match status" value="1"/>
</dbReference>
<evidence type="ECO:0000256" key="9">
    <source>
        <dbReference type="ARBA" id="ARBA00022984"/>
    </source>
</evidence>